<dbReference type="PANTHER" id="PTHR10683:SF40">
    <property type="entry name" value="FRUCTOSE-6-PHOSPHATE ALDOLASE 1-RELATED"/>
    <property type="match status" value="1"/>
</dbReference>
<reference evidence="3" key="1">
    <citation type="journal article" date="2019" name="Int. J. Syst. Evol. Microbiol.">
        <title>The Global Catalogue of Microorganisms (GCM) 10K type strain sequencing project: providing services to taxonomists for standard genome sequencing and annotation.</title>
        <authorList>
            <consortium name="The Broad Institute Genomics Platform"/>
            <consortium name="The Broad Institute Genome Sequencing Center for Infectious Disease"/>
            <person name="Wu L."/>
            <person name="Ma J."/>
        </authorList>
    </citation>
    <scope>NUCLEOTIDE SEQUENCE [LARGE SCALE GENOMIC DNA]</scope>
    <source>
        <strain evidence="3">JCM 17021</strain>
    </source>
</reference>
<dbReference type="Proteomes" id="UP001501803">
    <property type="component" value="Unassembled WGS sequence"/>
</dbReference>
<dbReference type="Gene3D" id="3.20.20.70">
    <property type="entry name" value="Aldolase class I"/>
    <property type="match status" value="1"/>
</dbReference>
<dbReference type="InterPro" id="IPR013785">
    <property type="entry name" value="Aldolase_TIM"/>
</dbReference>
<proteinExistence type="predicted"/>
<dbReference type="InterPro" id="IPR001585">
    <property type="entry name" value="TAL/FSA"/>
</dbReference>
<organism evidence="2 3">
    <name type="scientific">Leifsonia kafniensis</name>
    <dbReference type="NCBI Taxonomy" id="475957"/>
    <lineage>
        <taxon>Bacteria</taxon>
        <taxon>Bacillati</taxon>
        <taxon>Actinomycetota</taxon>
        <taxon>Actinomycetes</taxon>
        <taxon>Micrococcales</taxon>
        <taxon>Microbacteriaceae</taxon>
        <taxon>Leifsonia</taxon>
    </lineage>
</organism>
<dbReference type="RefSeq" id="WP_345065634.1">
    <property type="nucleotide sequence ID" value="NZ_BAABCN010000004.1"/>
</dbReference>
<keyword evidence="1" id="KW-0704">Schiff base</keyword>
<dbReference type="SUPFAM" id="SSF51569">
    <property type="entry name" value="Aldolase"/>
    <property type="match status" value="1"/>
</dbReference>
<dbReference type="PANTHER" id="PTHR10683">
    <property type="entry name" value="TRANSALDOLASE"/>
    <property type="match status" value="1"/>
</dbReference>
<comment type="caution">
    <text evidence="2">The sequence shown here is derived from an EMBL/GenBank/DDBJ whole genome shotgun (WGS) entry which is preliminary data.</text>
</comment>
<evidence type="ECO:0000313" key="3">
    <source>
        <dbReference type="Proteomes" id="UP001501803"/>
    </source>
</evidence>
<name>A0ABP7KHN5_9MICO</name>
<sequence>MPREIRFYADSAVLTEVGELLADGLVHGVTTNPTILERAERGVRDIPALYARWEGEGAEEIFFQAWGESKTEMLRNAHSILTLGSRAVVKVPATRIGFAAASTLVAEGASVLVTAVYSQAQALAAASMGVRYVAPYLGRLKDAGRDGVAEIAAMQQLIAGTGTEVLAASLRTPADIIDLAAAGVSYFTAAPAVILAALQSDVSDRSAEEFEAAVRRGL</sequence>
<gene>
    <name evidence="2" type="primary">fsa</name>
    <name evidence="2" type="ORF">GCM10022381_19820</name>
</gene>
<dbReference type="InterPro" id="IPR018225">
    <property type="entry name" value="Transaldolase_AS"/>
</dbReference>
<dbReference type="Pfam" id="PF00923">
    <property type="entry name" value="TAL_FSA"/>
    <property type="match status" value="1"/>
</dbReference>
<protein>
    <submittedName>
        <fullName evidence="2">Fructose-6-phosphate aldolase</fullName>
    </submittedName>
</protein>
<evidence type="ECO:0000313" key="2">
    <source>
        <dbReference type="EMBL" id="GAA3877338.1"/>
    </source>
</evidence>
<accession>A0ABP7KHN5</accession>
<evidence type="ECO:0000256" key="1">
    <source>
        <dbReference type="ARBA" id="ARBA00023270"/>
    </source>
</evidence>
<keyword evidence="3" id="KW-1185">Reference proteome</keyword>
<dbReference type="PROSITE" id="PS01054">
    <property type="entry name" value="TRANSALDOLASE_1"/>
    <property type="match status" value="1"/>
</dbReference>
<dbReference type="EMBL" id="BAABCN010000004">
    <property type="protein sequence ID" value="GAA3877338.1"/>
    <property type="molecule type" value="Genomic_DNA"/>
</dbReference>